<evidence type="ECO:0000313" key="3">
    <source>
        <dbReference type="Proteomes" id="UP001287356"/>
    </source>
</evidence>
<gene>
    <name evidence="2" type="ORF">B0T24DRAFT_325483</name>
</gene>
<evidence type="ECO:0008006" key="4">
    <source>
        <dbReference type="Google" id="ProtNLM"/>
    </source>
</evidence>
<feature type="region of interest" description="Disordered" evidence="1">
    <location>
        <begin position="1"/>
        <end position="21"/>
    </location>
</feature>
<dbReference type="Gene3D" id="3.40.50.1580">
    <property type="entry name" value="Nucleoside phosphorylase domain"/>
    <property type="match status" value="1"/>
</dbReference>
<dbReference type="EMBL" id="JAULSN010000005">
    <property type="protein sequence ID" value="KAK3371578.1"/>
    <property type="molecule type" value="Genomic_DNA"/>
</dbReference>
<accession>A0AAE0N643</accession>
<proteinExistence type="predicted"/>
<dbReference type="PANTHER" id="PTHR46082:SF11">
    <property type="entry name" value="AAA+ ATPASE DOMAIN-CONTAINING PROTEIN-RELATED"/>
    <property type="match status" value="1"/>
</dbReference>
<reference evidence="2" key="2">
    <citation type="submission" date="2023-06" db="EMBL/GenBank/DDBJ databases">
        <authorList>
            <consortium name="Lawrence Berkeley National Laboratory"/>
            <person name="Haridas S."/>
            <person name="Hensen N."/>
            <person name="Bonometti L."/>
            <person name="Westerberg I."/>
            <person name="Brannstrom I.O."/>
            <person name="Guillou S."/>
            <person name="Cros-Aarteil S."/>
            <person name="Calhoun S."/>
            <person name="Kuo A."/>
            <person name="Mondo S."/>
            <person name="Pangilinan J."/>
            <person name="Riley R."/>
            <person name="Labutti K."/>
            <person name="Andreopoulos B."/>
            <person name="Lipzen A."/>
            <person name="Chen C."/>
            <person name="Yanf M."/>
            <person name="Daum C."/>
            <person name="Ng V."/>
            <person name="Clum A."/>
            <person name="Steindorff A."/>
            <person name="Ohm R."/>
            <person name="Martin F."/>
            <person name="Silar P."/>
            <person name="Natvig D."/>
            <person name="Lalanne C."/>
            <person name="Gautier V."/>
            <person name="Ament-Velasquez S.L."/>
            <person name="Kruys A."/>
            <person name="Hutchinson M.I."/>
            <person name="Powell A.J."/>
            <person name="Barry K."/>
            <person name="Miller A.N."/>
            <person name="Grigoriev I.V."/>
            <person name="Debuchy R."/>
            <person name="Gladieux P."/>
            <person name="Thoren M.H."/>
            <person name="Johannesson H."/>
        </authorList>
    </citation>
    <scope>NUCLEOTIDE SEQUENCE</scope>
    <source>
        <strain evidence="2">CBS 958.72</strain>
    </source>
</reference>
<dbReference type="AlphaFoldDB" id="A0AAE0N643"/>
<dbReference type="InterPro" id="IPR053137">
    <property type="entry name" value="NLR-like"/>
</dbReference>
<dbReference type="Proteomes" id="UP001287356">
    <property type="component" value="Unassembled WGS sequence"/>
</dbReference>
<name>A0AAE0N643_9PEZI</name>
<reference evidence="2" key="1">
    <citation type="journal article" date="2023" name="Mol. Phylogenet. Evol.">
        <title>Genome-scale phylogeny and comparative genomics of the fungal order Sordariales.</title>
        <authorList>
            <person name="Hensen N."/>
            <person name="Bonometti L."/>
            <person name="Westerberg I."/>
            <person name="Brannstrom I.O."/>
            <person name="Guillou S."/>
            <person name="Cros-Aarteil S."/>
            <person name="Calhoun S."/>
            <person name="Haridas S."/>
            <person name="Kuo A."/>
            <person name="Mondo S."/>
            <person name="Pangilinan J."/>
            <person name="Riley R."/>
            <person name="LaButti K."/>
            <person name="Andreopoulos B."/>
            <person name="Lipzen A."/>
            <person name="Chen C."/>
            <person name="Yan M."/>
            <person name="Daum C."/>
            <person name="Ng V."/>
            <person name="Clum A."/>
            <person name="Steindorff A."/>
            <person name="Ohm R.A."/>
            <person name="Martin F."/>
            <person name="Silar P."/>
            <person name="Natvig D.O."/>
            <person name="Lalanne C."/>
            <person name="Gautier V."/>
            <person name="Ament-Velasquez S.L."/>
            <person name="Kruys A."/>
            <person name="Hutchinson M.I."/>
            <person name="Powell A.J."/>
            <person name="Barry K."/>
            <person name="Miller A.N."/>
            <person name="Grigoriev I.V."/>
            <person name="Debuchy R."/>
            <person name="Gladieux P."/>
            <person name="Hiltunen Thoren M."/>
            <person name="Johannesson H."/>
        </authorList>
    </citation>
    <scope>NUCLEOTIDE SEQUENCE</scope>
    <source>
        <strain evidence="2">CBS 958.72</strain>
    </source>
</reference>
<dbReference type="GO" id="GO:0009116">
    <property type="term" value="P:nucleoside metabolic process"/>
    <property type="evidence" value="ECO:0007669"/>
    <property type="project" value="InterPro"/>
</dbReference>
<evidence type="ECO:0000256" key="1">
    <source>
        <dbReference type="SAM" id="MobiDB-lite"/>
    </source>
</evidence>
<dbReference type="GO" id="GO:0003824">
    <property type="term" value="F:catalytic activity"/>
    <property type="evidence" value="ECO:0007669"/>
    <property type="project" value="InterPro"/>
</dbReference>
<dbReference type="InterPro" id="IPR035994">
    <property type="entry name" value="Nucleoside_phosphorylase_sf"/>
</dbReference>
<sequence>MEDMPDYRRPAQDQLFRTDYGHKDGKSCDACEADGLEERPPRSTRREVSVHYGIIASANSVMKDAVERDRIAKDPELNVLCFGMEAGGLMNSFPCLVIRGICNYSDSHKNDEWYNYAALTAAAYARELLHVLKPKRMSALPSWAGKIESLLSNVQTGLSDIGRRTDDILRHHHNEEEQKILDWLTPIDYSLQQNDYFRLQQPGTGQWLLDSNEYQTWLVTRKQTLFC</sequence>
<feature type="compositionally biased region" description="Basic and acidic residues" evidence="1">
    <location>
        <begin position="1"/>
        <end position="11"/>
    </location>
</feature>
<keyword evidence="3" id="KW-1185">Reference proteome</keyword>
<comment type="caution">
    <text evidence="2">The sequence shown here is derived from an EMBL/GenBank/DDBJ whole genome shotgun (WGS) entry which is preliminary data.</text>
</comment>
<evidence type="ECO:0000313" key="2">
    <source>
        <dbReference type="EMBL" id="KAK3371578.1"/>
    </source>
</evidence>
<dbReference type="SUPFAM" id="SSF53167">
    <property type="entry name" value="Purine and uridine phosphorylases"/>
    <property type="match status" value="1"/>
</dbReference>
<organism evidence="2 3">
    <name type="scientific">Lasiosphaeria ovina</name>
    <dbReference type="NCBI Taxonomy" id="92902"/>
    <lineage>
        <taxon>Eukaryota</taxon>
        <taxon>Fungi</taxon>
        <taxon>Dikarya</taxon>
        <taxon>Ascomycota</taxon>
        <taxon>Pezizomycotina</taxon>
        <taxon>Sordariomycetes</taxon>
        <taxon>Sordariomycetidae</taxon>
        <taxon>Sordariales</taxon>
        <taxon>Lasiosphaeriaceae</taxon>
        <taxon>Lasiosphaeria</taxon>
    </lineage>
</organism>
<protein>
    <recommendedName>
        <fullName evidence="4">Nucleoside phosphorylase domain-containing protein</fullName>
    </recommendedName>
</protein>
<dbReference type="PANTHER" id="PTHR46082">
    <property type="entry name" value="ATP/GTP-BINDING PROTEIN-RELATED"/>
    <property type="match status" value="1"/>
</dbReference>